<dbReference type="PROSITE" id="PS00737">
    <property type="entry name" value="THIOLASE_2"/>
    <property type="match status" value="1"/>
</dbReference>
<dbReference type="FunFam" id="1.10.510.10:FF:000624">
    <property type="entry name" value="Mitogen-activated protein kinase"/>
    <property type="match status" value="1"/>
</dbReference>
<evidence type="ECO:0000256" key="7">
    <source>
        <dbReference type="ARBA" id="ARBA00022777"/>
    </source>
</evidence>
<dbReference type="SMART" id="SM00220">
    <property type="entry name" value="S_TKc"/>
    <property type="match status" value="1"/>
</dbReference>
<dbReference type="SUPFAM" id="SSF53901">
    <property type="entry name" value="Thiolase-like"/>
    <property type="match status" value="2"/>
</dbReference>
<reference evidence="16 17" key="1">
    <citation type="submission" date="2014-11" db="EMBL/GenBank/DDBJ databases">
        <title>Genetic blueprint of the zoonotic pathogen Toxocara canis.</title>
        <authorList>
            <person name="Zhu X.-Q."/>
            <person name="Korhonen P.K."/>
            <person name="Cai H."/>
            <person name="Young N.D."/>
            <person name="Nejsum P."/>
            <person name="von Samson-Himmelstjerna G."/>
            <person name="Boag P.R."/>
            <person name="Tan P."/>
            <person name="Li Q."/>
            <person name="Min J."/>
            <person name="Yang Y."/>
            <person name="Wang X."/>
            <person name="Fang X."/>
            <person name="Hall R.S."/>
            <person name="Hofmann A."/>
            <person name="Sternberg P.W."/>
            <person name="Jex A.R."/>
            <person name="Gasser R.B."/>
        </authorList>
    </citation>
    <scope>NUCLEOTIDE SEQUENCE [LARGE SCALE GENOMIC DNA]</scope>
    <source>
        <strain evidence="16">PN_DK_2014</strain>
    </source>
</reference>
<dbReference type="Pfam" id="PF02803">
    <property type="entry name" value="Thiolase_C"/>
    <property type="match status" value="1"/>
</dbReference>
<dbReference type="InterPro" id="IPR020616">
    <property type="entry name" value="Thiolase_N"/>
</dbReference>
<dbReference type="PROSITE" id="PS50011">
    <property type="entry name" value="PROTEIN_KINASE_DOM"/>
    <property type="match status" value="1"/>
</dbReference>
<dbReference type="InterPro" id="IPR011009">
    <property type="entry name" value="Kinase-like_dom_sf"/>
</dbReference>
<keyword evidence="7" id="KW-0418">Kinase</keyword>
<evidence type="ECO:0000313" key="16">
    <source>
        <dbReference type="EMBL" id="KHN82062.1"/>
    </source>
</evidence>
<evidence type="ECO:0000256" key="1">
    <source>
        <dbReference type="ARBA" id="ARBA00004173"/>
    </source>
</evidence>
<feature type="compositionally biased region" description="Pro residues" evidence="14">
    <location>
        <begin position="240"/>
        <end position="249"/>
    </location>
</feature>
<dbReference type="Gene3D" id="3.40.47.10">
    <property type="match status" value="1"/>
</dbReference>
<dbReference type="InterPro" id="IPR008271">
    <property type="entry name" value="Ser/Thr_kinase_AS"/>
</dbReference>
<evidence type="ECO:0000256" key="13">
    <source>
        <dbReference type="ARBA" id="ARBA00024073"/>
    </source>
</evidence>
<keyword evidence="12" id="KW-0012">Acyltransferase</keyword>
<dbReference type="InterPro" id="IPR000719">
    <property type="entry name" value="Prot_kinase_dom"/>
</dbReference>
<keyword evidence="3" id="KW-0963">Cytoplasm</keyword>
<evidence type="ECO:0000256" key="4">
    <source>
        <dbReference type="ARBA" id="ARBA00022527"/>
    </source>
</evidence>
<keyword evidence="5" id="KW-0808">Transferase</keyword>
<dbReference type="Gene3D" id="1.10.510.10">
    <property type="entry name" value="Transferase(Phosphotransferase) domain 1"/>
    <property type="match status" value="1"/>
</dbReference>
<dbReference type="FunFam" id="3.40.47.10:FF:000011">
    <property type="entry name" value="3-ketoacyl-CoA thiolase"/>
    <property type="match status" value="1"/>
</dbReference>
<evidence type="ECO:0000259" key="15">
    <source>
        <dbReference type="PROSITE" id="PS50011"/>
    </source>
</evidence>
<keyword evidence="4" id="KW-0723">Serine/threonine-protein kinase</keyword>
<dbReference type="Pfam" id="PF00069">
    <property type="entry name" value="Pkinase"/>
    <property type="match status" value="1"/>
</dbReference>
<dbReference type="OrthoDB" id="5404651at2759"/>
<keyword evidence="11" id="KW-0496">Mitochondrion</keyword>
<accession>A0A0B2VKT8</accession>
<evidence type="ECO:0000256" key="8">
    <source>
        <dbReference type="ARBA" id="ARBA00022832"/>
    </source>
</evidence>
<keyword evidence="8" id="KW-0276">Fatty acid metabolism</keyword>
<comment type="caution">
    <text evidence="16">The sequence shown here is derived from an EMBL/GenBank/DDBJ whole genome shotgun (WGS) entry which is preliminary data.</text>
</comment>
<dbReference type="SUPFAM" id="SSF56112">
    <property type="entry name" value="Protein kinase-like (PK-like)"/>
    <property type="match status" value="1"/>
</dbReference>
<dbReference type="CDD" id="cd00751">
    <property type="entry name" value="thiolase"/>
    <property type="match status" value="1"/>
</dbReference>
<dbReference type="Gene3D" id="3.30.200.20">
    <property type="entry name" value="Phosphorylase Kinase, domain 1"/>
    <property type="match status" value="1"/>
</dbReference>
<comment type="subcellular location">
    <subcellularLocation>
        <location evidence="1">Mitochondrion</location>
    </subcellularLocation>
</comment>
<dbReference type="PROSITE" id="PS00108">
    <property type="entry name" value="PROTEIN_KINASE_ST"/>
    <property type="match status" value="1"/>
</dbReference>
<keyword evidence="10" id="KW-0443">Lipid metabolism</keyword>
<protein>
    <recommendedName>
        <fullName evidence="13">acetyl-CoA C-acyltransferase</fullName>
        <ecNumber evidence="13">2.3.1.16</ecNumber>
    </recommendedName>
</protein>
<dbReference type="NCBIfam" id="TIGR01930">
    <property type="entry name" value="AcCoA-C-Actrans"/>
    <property type="match status" value="1"/>
</dbReference>
<keyword evidence="17" id="KW-1185">Reference proteome</keyword>
<dbReference type="AlphaFoldDB" id="A0A0B2VKT8"/>
<dbReference type="GO" id="GO:0004674">
    <property type="term" value="F:protein serine/threonine kinase activity"/>
    <property type="evidence" value="ECO:0007669"/>
    <property type="project" value="UniProtKB-KW"/>
</dbReference>
<evidence type="ECO:0000256" key="3">
    <source>
        <dbReference type="ARBA" id="ARBA00022490"/>
    </source>
</evidence>
<evidence type="ECO:0000256" key="10">
    <source>
        <dbReference type="ARBA" id="ARBA00023098"/>
    </source>
</evidence>
<dbReference type="PANTHER" id="PTHR18919">
    <property type="entry name" value="ACETYL-COA C-ACYLTRANSFERASE"/>
    <property type="match status" value="1"/>
</dbReference>
<keyword evidence="9" id="KW-0067">ATP-binding</keyword>
<evidence type="ECO:0000256" key="14">
    <source>
        <dbReference type="SAM" id="MobiDB-lite"/>
    </source>
</evidence>
<comment type="similarity">
    <text evidence="2">Belongs to the thiolase-like superfamily. Thiolase family.</text>
</comment>
<evidence type="ECO:0000256" key="9">
    <source>
        <dbReference type="ARBA" id="ARBA00022840"/>
    </source>
</evidence>
<dbReference type="InterPro" id="IPR002155">
    <property type="entry name" value="Thiolase"/>
</dbReference>
<dbReference type="InterPro" id="IPR020613">
    <property type="entry name" value="Thiolase_CS"/>
</dbReference>
<dbReference type="InterPro" id="IPR020615">
    <property type="entry name" value="Thiolase_acyl_enz_int_AS"/>
</dbReference>
<dbReference type="GO" id="GO:0005739">
    <property type="term" value="C:mitochondrion"/>
    <property type="evidence" value="ECO:0007669"/>
    <property type="project" value="UniProtKB-SubCell"/>
</dbReference>
<evidence type="ECO:0000256" key="5">
    <source>
        <dbReference type="ARBA" id="ARBA00022679"/>
    </source>
</evidence>
<dbReference type="InterPro" id="IPR020617">
    <property type="entry name" value="Thiolase_C"/>
</dbReference>
<dbReference type="PROSITE" id="PS00098">
    <property type="entry name" value="THIOLASE_1"/>
    <property type="match status" value="1"/>
</dbReference>
<feature type="region of interest" description="Disordered" evidence="14">
    <location>
        <begin position="240"/>
        <end position="279"/>
    </location>
</feature>
<dbReference type="GO" id="GO:0006635">
    <property type="term" value="P:fatty acid beta-oxidation"/>
    <property type="evidence" value="ECO:0007669"/>
    <property type="project" value="TreeGrafter"/>
</dbReference>
<dbReference type="GO" id="GO:0005524">
    <property type="term" value="F:ATP binding"/>
    <property type="evidence" value="ECO:0007669"/>
    <property type="project" value="UniProtKB-KW"/>
</dbReference>
<dbReference type="STRING" id="6265.A0A0B2VKT8"/>
<evidence type="ECO:0000256" key="2">
    <source>
        <dbReference type="ARBA" id="ARBA00010982"/>
    </source>
</evidence>
<evidence type="ECO:0000256" key="11">
    <source>
        <dbReference type="ARBA" id="ARBA00023128"/>
    </source>
</evidence>
<feature type="domain" description="Protein kinase" evidence="15">
    <location>
        <begin position="1"/>
        <end position="296"/>
    </location>
</feature>
<gene>
    <name evidence="16" type="ORF">Tcan_12429</name>
</gene>
<evidence type="ECO:0000313" key="17">
    <source>
        <dbReference type="Proteomes" id="UP000031036"/>
    </source>
</evidence>
<dbReference type="InterPro" id="IPR016039">
    <property type="entry name" value="Thiolase-like"/>
</dbReference>
<dbReference type="EC" id="2.3.1.16" evidence="13"/>
<dbReference type="Pfam" id="PF00108">
    <property type="entry name" value="Thiolase_N"/>
    <property type="match status" value="1"/>
</dbReference>
<proteinExistence type="inferred from homology"/>
<feature type="compositionally biased region" description="Pro residues" evidence="14">
    <location>
        <begin position="258"/>
        <end position="270"/>
    </location>
</feature>
<dbReference type="EMBL" id="JPKZ01001414">
    <property type="protein sequence ID" value="KHN82062.1"/>
    <property type="molecule type" value="Genomic_DNA"/>
</dbReference>
<name>A0A0B2VKT8_TOXCA</name>
<evidence type="ECO:0000256" key="12">
    <source>
        <dbReference type="ARBA" id="ARBA00023315"/>
    </source>
</evidence>
<dbReference type="Proteomes" id="UP000031036">
    <property type="component" value="Unassembled WGS sequence"/>
</dbReference>
<dbReference type="GO" id="GO:0003988">
    <property type="term" value="F:acetyl-CoA C-acyltransferase activity"/>
    <property type="evidence" value="ECO:0007669"/>
    <property type="project" value="UniProtKB-EC"/>
</dbReference>
<keyword evidence="6" id="KW-0547">Nucleotide-binding</keyword>
<dbReference type="PANTHER" id="PTHR18919:SF153">
    <property type="entry name" value="TRIFUNCTIONAL ENZYME SUBUNIT BETA, MITOCHONDRIAL"/>
    <property type="match status" value="1"/>
</dbReference>
<sequence length="707" mass="77362">MCGIPVEGLTGWLGALAFALKKIIVKITEDGIPQSIIREISSLKALHHLNHPNIVKLHEVFHCLIGNDEMCLSVVYERCDWDLYDFLRDIPRDMGDTQCRHIARQIFLGLDFLHSNHVIHRDLKPQNILINRDQSVKIADFGLARYYSMQSSFTTLVVTLWYRSPEVLLQCPYNCGVDIWAAGCIIAELYSRQPLFSAQTEAQQLSVIFQKAMHRAATWMASGQLRGVLAQWVRCASPGVPPSSSPAKPPASSVSHSKPPPSSVGSPKPPSTTKRTLAKPGRPNIVLVDAVRTPFLISSTDFKDMIANDLQRAALLALVDKTKVDLNEVGHIVCGTVVQECRTSNIAREAALTAGFPDKVPATTVTMACISSNVAMTDIMGMLSTGYIDVGIAGGVEFLSDVPIRFNRKVRSALLMLPKAKKWDKRLMLGKDILTSFFMPELPAVAEFSSGETMGQSGDRLAAAFGVSRREQDEFAIRSHKLAAKAVSEGHLNDVVPVFVPGKKPKIVTKDNGIRVSSMEQLQKLKPAFIKPHGTITAGNASFLTDGASAALLMTEDYALKHGYKPKAYLRDFQYVAQDPIDQLLLSPAYVIPKLLDKVGLTLKDIDVFEIHEAFAGQILANLNAMDSEFFCKEQLKRSDKFGRVPENKLNLWGGSLSLGHPFGATGVRLVSHAANRLRHENGQFGLVAACASGGHGVGMLVEAYPS</sequence>
<organism evidence="16 17">
    <name type="scientific">Toxocara canis</name>
    <name type="common">Canine roundworm</name>
    <dbReference type="NCBI Taxonomy" id="6265"/>
    <lineage>
        <taxon>Eukaryota</taxon>
        <taxon>Metazoa</taxon>
        <taxon>Ecdysozoa</taxon>
        <taxon>Nematoda</taxon>
        <taxon>Chromadorea</taxon>
        <taxon>Rhabditida</taxon>
        <taxon>Spirurina</taxon>
        <taxon>Ascaridomorpha</taxon>
        <taxon>Ascaridoidea</taxon>
        <taxon>Toxocaridae</taxon>
        <taxon>Toxocara</taxon>
    </lineage>
</organism>
<evidence type="ECO:0000256" key="6">
    <source>
        <dbReference type="ARBA" id="ARBA00022741"/>
    </source>
</evidence>